<dbReference type="STRING" id="588581.Cpap_1155"/>
<evidence type="ECO:0000256" key="4">
    <source>
        <dbReference type="ARBA" id="ARBA00023136"/>
    </source>
</evidence>
<feature type="transmembrane region" description="Helical" evidence="5">
    <location>
        <begin position="141"/>
        <end position="162"/>
    </location>
</feature>
<feature type="domain" description="ABC transmembrane type-2" evidence="6">
    <location>
        <begin position="22"/>
        <end position="249"/>
    </location>
</feature>
<evidence type="ECO:0000256" key="3">
    <source>
        <dbReference type="ARBA" id="ARBA00022989"/>
    </source>
</evidence>
<dbReference type="InterPro" id="IPR052902">
    <property type="entry name" value="ABC-2_transporter"/>
</dbReference>
<dbReference type="OrthoDB" id="9774758at2"/>
<gene>
    <name evidence="7" type="ORF">Cpap_1155</name>
</gene>
<feature type="transmembrane region" description="Helical" evidence="5">
    <location>
        <begin position="174"/>
        <end position="196"/>
    </location>
</feature>
<sequence>MKSKIMLRLTMFESKLFLRNFINIFFLLVFPTLMILLFGGIYGNTPNEVYGGAGMVDVSVPAYAGMIISVTGLMSLPLTICEYREKKILKRYMATPIKPVYVIVSQICVNTFMTITGMALLIVVAKLVFNLNFTGNVLEVAIVFLLSIFSIFSIGFLIASIAPNMKAAGAIANLIYFPMLFLTGATVPIEIMPHFMQRISKILPVTHVVEAMKHVWLGDGISTCWQSILVLIGVMIGCFALSIKFFRWE</sequence>
<reference evidence="7" key="2">
    <citation type="submission" date="2011-01" db="EMBL/GenBank/DDBJ databases">
        <title>The Non-contiguous Finished genome of Clostridium papyrosolvens.</title>
        <authorList>
            <person name="Lucas S."/>
            <person name="Copeland A."/>
            <person name="Lapidus A."/>
            <person name="Cheng J.-F."/>
            <person name="Goodwin L."/>
            <person name="Pitluck S."/>
            <person name="Misra M."/>
            <person name="Chertkov O."/>
            <person name="Detter J.C."/>
            <person name="Han C."/>
            <person name="Tapia R."/>
            <person name="Land M."/>
            <person name="Hauser L."/>
            <person name="Kyrpides N."/>
            <person name="Ivanova N."/>
            <person name="Pagani I."/>
            <person name="Mouttaki H."/>
            <person name="He Z."/>
            <person name="Zhou J."/>
            <person name="Hemme C.L."/>
            <person name="Woyke T."/>
        </authorList>
    </citation>
    <scope>NUCLEOTIDE SEQUENCE [LARGE SCALE GENOMIC DNA]</scope>
    <source>
        <strain evidence="7">DSM 2782</strain>
    </source>
</reference>
<feature type="transmembrane region" description="Helical" evidence="5">
    <location>
        <begin position="100"/>
        <end position="129"/>
    </location>
</feature>
<organism evidence="7 8">
    <name type="scientific">Ruminiclostridium papyrosolvens DSM 2782</name>
    <dbReference type="NCBI Taxonomy" id="588581"/>
    <lineage>
        <taxon>Bacteria</taxon>
        <taxon>Bacillati</taxon>
        <taxon>Bacillota</taxon>
        <taxon>Clostridia</taxon>
        <taxon>Eubacteriales</taxon>
        <taxon>Oscillospiraceae</taxon>
        <taxon>Ruminiclostridium</taxon>
    </lineage>
</organism>
<keyword evidence="5" id="KW-0813">Transport</keyword>
<accession>F1TF22</accession>
<dbReference type="Proteomes" id="UP000003860">
    <property type="component" value="Unassembled WGS sequence"/>
</dbReference>
<dbReference type="Pfam" id="PF01061">
    <property type="entry name" value="ABC2_membrane"/>
    <property type="match status" value="1"/>
</dbReference>
<dbReference type="eggNOG" id="COG0842">
    <property type="taxonomic scope" value="Bacteria"/>
</dbReference>
<dbReference type="GO" id="GO:0140359">
    <property type="term" value="F:ABC-type transporter activity"/>
    <property type="evidence" value="ECO:0007669"/>
    <property type="project" value="InterPro"/>
</dbReference>
<evidence type="ECO:0000256" key="5">
    <source>
        <dbReference type="RuleBase" id="RU361157"/>
    </source>
</evidence>
<keyword evidence="5" id="KW-1003">Cell membrane</keyword>
<evidence type="ECO:0000256" key="2">
    <source>
        <dbReference type="ARBA" id="ARBA00022692"/>
    </source>
</evidence>
<dbReference type="PANTHER" id="PTHR43027:SF2">
    <property type="entry name" value="TRANSPORT PERMEASE PROTEIN"/>
    <property type="match status" value="1"/>
</dbReference>
<keyword evidence="4 5" id="KW-0472">Membrane</keyword>
<dbReference type="PIRSF" id="PIRSF006648">
    <property type="entry name" value="DrrB"/>
    <property type="match status" value="1"/>
</dbReference>
<evidence type="ECO:0000313" key="8">
    <source>
        <dbReference type="Proteomes" id="UP000003860"/>
    </source>
</evidence>
<protein>
    <recommendedName>
        <fullName evidence="5">Transport permease protein</fullName>
    </recommendedName>
</protein>
<comment type="caution">
    <text evidence="7">The sequence shown here is derived from an EMBL/GenBank/DDBJ whole genome shotgun (WGS) entry which is preliminary data.</text>
</comment>
<dbReference type="GO" id="GO:0043190">
    <property type="term" value="C:ATP-binding cassette (ABC) transporter complex"/>
    <property type="evidence" value="ECO:0007669"/>
    <property type="project" value="InterPro"/>
</dbReference>
<keyword evidence="2 5" id="KW-0812">Transmembrane</keyword>
<reference evidence="7" key="1">
    <citation type="submission" date="2009-07" db="EMBL/GenBank/DDBJ databases">
        <authorList>
            <consortium name="US DOE Joint Genome Institute (JGI-PGF)"/>
            <person name="Lucas S."/>
            <person name="Copeland A."/>
            <person name="Lapidus A."/>
            <person name="Glavina del Rio T."/>
            <person name="Tice H."/>
            <person name="Bruce D."/>
            <person name="Goodwin L."/>
            <person name="Pitluck S."/>
            <person name="Larimer F."/>
            <person name="Land M.L."/>
            <person name="Mouttaki H."/>
            <person name="He Z."/>
            <person name="Zhou J."/>
            <person name="Hemme C.L."/>
        </authorList>
    </citation>
    <scope>NUCLEOTIDE SEQUENCE [LARGE SCALE GENOMIC DNA]</scope>
    <source>
        <strain evidence="7">DSM 2782</strain>
    </source>
</reference>
<dbReference type="InterPro" id="IPR013525">
    <property type="entry name" value="ABC2_TM"/>
</dbReference>
<dbReference type="RefSeq" id="WP_004620514.1">
    <property type="nucleotide sequence ID" value="NZ_ACXX02000010.1"/>
</dbReference>
<proteinExistence type="inferred from homology"/>
<evidence type="ECO:0000259" key="6">
    <source>
        <dbReference type="PROSITE" id="PS51012"/>
    </source>
</evidence>
<name>F1TF22_9FIRM</name>
<dbReference type="AlphaFoldDB" id="F1TF22"/>
<feature type="transmembrane region" description="Helical" evidence="5">
    <location>
        <begin position="21"/>
        <end position="42"/>
    </location>
</feature>
<dbReference type="PROSITE" id="PS51012">
    <property type="entry name" value="ABC_TM2"/>
    <property type="match status" value="1"/>
</dbReference>
<evidence type="ECO:0000313" key="7">
    <source>
        <dbReference type="EMBL" id="EGD46960.1"/>
    </source>
</evidence>
<comment type="similarity">
    <text evidence="5">Belongs to the ABC-2 integral membrane protein family.</text>
</comment>
<dbReference type="PANTHER" id="PTHR43027">
    <property type="entry name" value="DOXORUBICIN RESISTANCE ABC TRANSPORTER PERMEASE PROTEIN DRRC-RELATED"/>
    <property type="match status" value="1"/>
</dbReference>
<keyword evidence="8" id="KW-1185">Reference proteome</keyword>
<dbReference type="InterPro" id="IPR000412">
    <property type="entry name" value="ABC_2_transport"/>
</dbReference>
<feature type="transmembrane region" description="Helical" evidence="5">
    <location>
        <begin position="62"/>
        <end position="80"/>
    </location>
</feature>
<keyword evidence="3 5" id="KW-1133">Transmembrane helix</keyword>
<dbReference type="InterPro" id="IPR047817">
    <property type="entry name" value="ABC2_TM_bact-type"/>
</dbReference>
<dbReference type="PRINTS" id="PR00164">
    <property type="entry name" value="ABC2TRNSPORT"/>
</dbReference>
<evidence type="ECO:0000256" key="1">
    <source>
        <dbReference type="ARBA" id="ARBA00004141"/>
    </source>
</evidence>
<comment type="subcellular location">
    <subcellularLocation>
        <location evidence="5">Cell membrane</location>
        <topology evidence="5">Multi-pass membrane protein</topology>
    </subcellularLocation>
    <subcellularLocation>
        <location evidence="1">Membrane</location>
        <topology evidence="1">Multi-pass membrane protein</topology>
    </subcellularLocation>
</comment>
<dbReference type="EMBL" id="ACXX02000010">
    <property type="protein sequence ID" value="EGD46960.1"/>
    <property type="molecule type" value="Genomic_DNA"/>
</dbReference>
<feature type="transmembrane region" description="Helical" evidence="5">
    <location>
        <begin position="225"/>
        <end position="246"/>
    </location>
</feature>